<feature type="domain" description="AAA+ ATPase" evidence="2">
    <location>
        <begin position="222"/>
        <end position="405"/>
    </location>
</feature>
<dbReference type="GO" id="GO:0005524">
    <property type="term" value="F:ATP binding"/>
    <property type="evidence" value="ECO:0007669"/>
    <property type="project" value="InterPro"/>
</dbReference>
<protein>
    <recommendedName>
        <fullName evidence="2">AAA+ ATPase domain-containing protein</fullName>
    </recommendedName>
</protein>
<dbReference type="Gene3D" id="3.40.50.300">
    <property type="entry name" value="P-loop containing nucleotide triphosphate hydrolases"/>
    <property type="match status" value="1"/>
</dbReference>
<dbReference type="InterPro" id="IPR003593">
    <property type="entry name" value="AAA+_ATPase"/>
</dbReference>
<evidence type="ECO:0000259" key="2">
    <source>
        <dbReference type="SMART" id="SM00382"/>
    </source>
</evidence>
<dbReference type="SMART" id="SM00382">
    <property type="entry name" value="AAA"/>
    <property type="match status" value="1"/>
</dbReference>
<evidence type="ECO:0000313" key="4">
    <source>
        <dbReference type="Proteomes" id="UP000176988"/>
    </source>
</evidence>
<comment type="caution">
    <text evidence="3">The sequence shown here is derived from an EMBL/GenBank/DDBJ whole genome shotgun (WGS) entry which is preliminary data.</text>
</comment>
<dbReference type="SUPFAM" id="SSF54211">
    <property type="entry name" value="Ribosomal protein S5 domain 2-like"/>
    <property type="match status" value="1"/>
</dbReference>
<dbReference type="Pfam" id="PF13335">
    <property type="entry name" value="Mg_chelatase_C"/>
    <property type="match status" value="1"/>
</dbReference>
<dbReference type="PANTHER" id="PTHR32039:SF7">
    <property type="entry name" value="COMPETENCE PROTEIN COMM"/>
    <property type="match status" value="1"/>
</dbReference>
<dbReference type="SUPFAM" id="SSF52540">
    <property type="entry name" value="P-loop containing nucleoside triphosphate hydrolases"/>
    <property type="match status" value="1"/>
</dbReference>
<evidence type="ECO:0000313" key="3">
    <source>
        <dbReference type="EMBL" id="OGM00338.1"/>
    </source>
</evidence>
<name>A0A1F7WDP8_9BACT</name>
<dbReference type="InterPro" id="IPR004482">
    <property type="entry name" value="Mg_chelat-rel"/>
</dbReference>
<dbReference type="NCBIfam" id="TIGR00368">
    <property type="entry name" value="YifB family Mg chelatase-like AAA ATPase"/>
    <property type="match status" value="1"/>
</dbReference>
<dbReference type="InterPro" id="IPR014721">
    <property type="entry name" value="Ribsml_uS5_D2-typ_fold_subgr"/>
</dbReference>
<dbReference type="Pfam" id="PF13541">
    <property type="entry name" value="ChlI"/>
    <property type="match status" value="1"/>
</dbReference>
<dbReference type="InterPro" id="IPR020568">
    <property type="entry name" value="Ribosomal_Su5_D2-typ_SF"/>
</dbReference>
<dbReference type="InterPro" id="IPR025158">
    <property type="entry name" value="Mg_chelat-rel_C"/>
</dbReference>
<gene>
    <name evidence="3" type="ORF">A2480_03430</name>
</gene>
<comment type="similarity">
    <text evidence="1">Belongs to the Mg-chelatase subunits D/I family. ComM subfamily.</text>
</comment>
<dbReference type="AlphaFoldDB" id="A0A1F7WDP8"/>
<evidence type="ECO:0000256" key="1">
    <source>
        <dbReference type="ARBA" id="ARBA00006354"/>
    </source>
</evidence>
<dbReference type="InterPro" id="IPR000523">
    <property type="entry name" value="Mg_chelatse_chII-like_cat_dom"/>
</dbReference>
<dbReference type="Gene3D" id="3.30.230.10">
    <property type="match status" value="1"/>
</dbReference>
<dbReference type="Pfam" id="PF01078">
    <property type="entry name" value="Mg_chelatase"/>
    <property type="match status" value="1"/>
</dbReference>
<dbReference type="InterPro" id="IPR027417">
    <property type="entry name" value="P-loop_NTPase"/>
</dbReference>
<reference evidence="3 4" key="1">
    <citation type="journal article" date="2016" name="Nat. Commun.">
        <title>Thousands of microbial genomes shed light on interconnected biogeochemical processes in an aquifer system.</title>
        <authorList>
            <person name="Anantharaman K."/>
            <person name="Brown C.T."/>
            <person name="Hug L.A."/>
            <person name="Sharon I."/>
            <person name="Castelle C.J."/>
            <person name="Probst A.J."/>
            <person name="Thomas B.C."/>
            <person name="Singh A."/>
            <person name="Wilkins M.J."/>
            <person name="Karaoz U."/>
            <person name="Brodie E.L."/>
            <person name="Williams K.H."/>
            <person name="Hubbard S.S."/>
            <person name="Banfield J.F."/>
        </authorList>
    </citation>
    <scope>NUCLEOTIDE SEQUENCE [LARGE SCALE GENOMIC DNA]</scope>
</reference>
<dbReference type="PANTHER" id="PTHR32039">
    <property type="entry name" value="MAGNESIUM-CHELATASE SUBUNIT CHLI"/>
    <property type="match status" value="1"/>
</dbReference>
<dbReference type="STRING" id="1802424.A2480_03430"/>
<organism evidence="3 4">
    <name type="scientific">Candidatus Uhrbacteria bacterium RIFOXYC2_FULL_47_19</name>
    <dbReference type="NCBI Taxonomy" id="1802424"/>
    <lineage>
        <taxon>Bacteria</taxon>
        <taxon>Candidatus Uhriibacteriota</taxon>
    </lineage>
</organism>
<dbReference type="EMBL" id="MGFG01000033">
    <property type="protein sequence ID" value="OGM00338.1"/>
    <property type="molecule type" value="Genomic_DNA"/>
</dbReference>
<proteinExistence type="inferred from homology"/>
<dbReference type="InterPro" id="IPR045006">
    <property type="entry name" value="CHLI-like"/>
</dbReference>
<dbReference type="Proteomes" id="UP000176988">
    <property type="component" value="Unassembled WGS sequence"/>
</dbReference>
<accession>A0A1F7WDP8</accession>
<sequence length="515" mass="56363">MPARFHSMALLGLDAVPVEVEADISRASLPNFKLVGLPDTSVREAKERVRAAIANSGLMFPQARVTVNLAPADIKKEGPLHDLAIALSIVSAASKSTIKDNVRRVFLGELALTGELRPVTGALPTVLSALKTGFKEIYFPTDNSIEVGLAMEGINPKQCVAFPVRSLAEIMLHLNGGNQLQPLDLTTVQQITQHRITNQTTDFAFVSGQTQAKRALEIAAAGGHNILMTGPPGSGKTMLARSVPSILPDMTREEMLETTKIRSVSNQLESGVRLLAERPFRSPHHSASSAALIGGGSYPRPGEVSLAHHGVLFLDELPEFPRSALEALRQPLEDGFVTVSRSQCTLRFPAKFMLVAAMNPCPCGYATDPFHDCSCSPSLIARYGHRISGPLLDRIDLHIEVPRVDSKELLKTTEAEPSSIVRNRVTLAREIARRRFSNEQNCSNATIQHRTLRQYCQLDTEAKKFLEAAVDRLKLSARSVTRTFRVSRTIADLSGHEKIGREHLAEALQFRSRTK</sequence>